<dbReference type="RefSeq" id="WP_057795228.1">
    <property type="nucleotide sequence ID" value="NZ_CAXIBE010000002.1"/>
</dbReference>
<dbReference type="Proteomes" id="UP000056750">
    <property type="component" value="Chromosome"/>
</dbReference>
<name>A0ABN4LV87_9ALTE</name>
<accession>A0ABN4LV87</accession>
<dbReference type="Pfam" id="PF09523">
    <property type="entry name" value="DUF2390"/>
    <property type="match status" value="1"/>
</dbReference>
<evidence type="ECO:0008006" key="3">
    <source>
        <dbReference type="Google" id="ProtNLM"/>
    </source>
</evidence>
<gene>
    <name evidence="1" type="ORF">AVL57_20420</name>
</gene>
<dbReference type="NCBIfam" id="TIGR02444">
    <property type="entry name" value="TIGR02444 family protein"/>
    <property type="match status" value="1"/>
</dbReference>
<reference evidence="1 2" key="1">
    <citation type="submission" date="2015-12" db="EMBL/GenBank/DDBJ databases">
        <title>Intraspecies pangenome expansion in the marine bacterium Alteromonas.</title>
        <authorList>
            <person name="Lopez-Perez M."/>
            <person name="Rodriguez-Valera F."/>
        </authorList>
    </citation>
    <scope>NUCLEOTIDE SEQUENCE [LARGE SCALE GENOMIC DNA]</scope>
    <source>
        <strain evidence="1 2">LMG 21861</strain>
    </source>
</reference>
<dbReference type="EMBL" id="CP013926">
    <property type="protein sequence ID" value="AMJ76120.1"/>
    <property type="molecule type" value="Genomic_DNA"/>
</dbReference>
<organism evidence="1 2">
    <name type="scientific">Alteromonas stellipolaris</name>
    <dbReference type="NCBI Taxonomy" id="233316"/>
    <lineage>
        <taxon>Bacteria</taxon>
        <taxon>Pseudomonadati</taxon>
        <taxon>Pseudomonadota</taxon>
        <taxon>Gammaproteobacteria</taxon>
        <taxon>Alteromonadales</taxon>
        <taxon>Alteromonadaceae</taxon>
        <taxon>Alteromonas/Salinimonas group</taxon>
        <taxon>Alteromonas</taxon>
    </lineage>
</organism>
<dbReference type="GeneID" id="83260073"/>
<evidence type="ECO:0000313" key="1">
    <source>
        <dbReference type="EMBL" id="AMJ76120.1"/>
    </source>
</evidence>
<proteinExistence type="predicted"/>
<evidence type="ECO:0000313" key="2">
    <source>
        <dbReference type="Proteomes" id="UP000056750"/>
    </source>
</evidence>
<protein>
    <recommendedName>
        <fullName evidence="3">TIGR02444 family protein</fullName>
    </recommendedName>
</protein>
<dbReference type="InterPro" id="IPR012659">
    <property type="entry name" value="CHP02444"/>
</dbReference>
<keyword evidence="2" id="KW-1185">Reference proteome</keyword>
<sequence>MKHNNAIVNAEDFWQYAGSRYGKGDVAPLAILLQDRHGVNVNILLLICWCIEHGYIINLPQLNAVINAVEASEHTLKQHRLERKQAKPEDKQDANYPQALAKYNQLKDDELVLEKAQQAIIVETVNSLGLASLPSGASSMSGVFNASIAALINAYGLREKQEARELISQLLKQLS</sequence>